<dbReference type="InterPro" id="IPR017853">
    <property type="entry name" value="GH"/>
</dbReference>
<dbReference type="PANTHER" id="PTHR31297">
    <property type="entry name" value="GLUCAN ENDO-1,6-BETA-GLUCOSIDASE B"/>
    <property type="match status" value="1"/>
</dbReference>
<organism evidence="9 10">
    <name type="scientific">Eisenbergiella tayi</name>
    <dbReference type="NCBI Taxonomy" id="1432052"/>
    <lineage>
        <taxon>Bacteria</taxon>
        <taxon>Bacillati</taxon>
        <taxon>Bacillota</taxon>
        <taxon>Clostridia</taxon>
        <taxon>Lachnospirales</taxon>
        <taxon>Lachnospiraceae</taxon>
        <taxon>Eisenbergiella</taxon>
    </lineage>
</organism>
<name>A0A1E3ARH5_9FIRM</name>
<dbReference type="GeneID" id="93300926"/>
<dbReference type="SUPFAM" id="SSF51445">
    <property type="entry name" value="(Trans)glycosidases"/>
    <property type="match status" value="1"/>
</dbReference>
<dbReference type="GO" id="GO:0008810">
    <property type="term" value="F:cellulase activity"/>
    <property type="evidence" value="ECO:0007669"/>
    <property type="project" value="UniProtKB-EC"/>
</dbReference>
<evidence type="ECO:0000259" key="8">
    <source>
        <dbReference type="Pfam" id="PF00150"/>
    </source>
</evidence>
<evidence type="ECO:0000256" key="6">
    <source>
        <dbReference type="ARBA" id="ARBA00023326"/>
    </source>
</evidence>
<sequence length="362" mass="42721">MLFESFKQGINLGGFLSQYELIADAGSEESLHNHFETFITEDDIRRIASWGFDHVRIPMDGYLFYNSEKKNLNTEPLEYLDRCVEWCAVHGVNAVIDLHNIKGHIFGEMDRPTPLMTEAELRDDFCRFWGKMADHFKDCHKIELMFELFNEITDSTGYMWNKLYKQAVKEIHKADPERWILVGTNFVNSVGYLDRLDLLEEPYVFYNFHYYEPNVFTHQKAHFSEEFRTWNQTLAYPGDMTDYITFLDTHKEFKKEHPLMSKDTVCNDKKLMQKLLSDAEKFMEYSGCELYCGEFGVIDSAPEEEAVKWIRDFITICNRLKIGHAMWNYKCLDFELVDMNNQVVRPEVLEVLKELNSLAVKK</sequence>
<dbReference type="GO" id="GO:0030245">
    <property type="term" value="P:cellulose catabolic process"/>
    <property type="evidence" value="ECO:0007669"/>
    <property type="project" value="UniProtKB-KW"/>
</dbReference>
<accession>A0A1E3ARH5</accession>
<comment type="similarity">
    <text evidence="1 7">Belongs to the glycosyl hydrolase 5 (cellulase A) family.</text>
</comment>
<protein>
    <submittedName>
        <fullName evidence="9">Endoglucanase C307</fullName>
        <ecNumber evidence="9">3.2.1.4</ecNumber>
    </submittedName>
</protein>
<evidence type="ECO:0000256" key="2">
    <source>
        <dbReference type="ARBA" id="ARBA00022801"/>
    </source>
</evidence>
<dbReference type="Pfam" id="PF00150">
    <property type="entry name" value="Cellulase"/>
    <property type="match status" value="1"/>
</dbReference>
<dbReference type="PANTHER" id="PTHR31297:SF41">
    <property type="entry name" value="ENDOGLUCANASE, PUTATIVE (AFU_ORTHOLOGUE AFUA_5G01830)-RELATED"/>
    <property type="match status" value="1"/>
</dbReference>
<dbReference type="RefSeq" id="WP_069156661.1">
    <property type="nucleotide sequence ID" value="NZ_JBKXXQ010000002.1"/>
</dbReference>
<dbReference type="EMBL" id="MCGI01000002">
    <property type="protein sequence ID" value="ODM11328.1"/>
    <property type="molecule type" value="Genomic_DNA"/>
</dbReference>
<comment type="caution">
    <text evidence="9">The sequence shown here is derived from an EMBL/GenBank/DDBJ whole genome shotgun (WGS) entry which is preliminary data.</text>
</comment>
<evidence type="ECO:0000256" key="4">
    <source>
        <dbReference type="ARBA" id="ARBA00023277"/>
    </source>
</evidence>
<keyword evidence="6" id="KW-0624">Polysaccharide degradation</keyword>
<evidence type="ECO:0000256" key="3">
    <source>
        <dbReference type="ARBA" id="ARBA00023001"/>
    </source>
</evidence>
<dbReference type="GO" id="GO:0008422">
    <property type="term" value="F:beta-glucosidase activity"/>
    <property type="evidence" value="ECO:0007669"/>
    <property type="project" value="TreeGrafter"/>
</dbReference>
<reference evidence="9 10" key="1">
    <citation type="submission" date="2016-07" db="EMBL/GenBank/DDBJ databases">
        <title>Characterization of isolates of Eisenbergiella tayi derived from blood cultures, using whole genome sequencing.</title>
        <authorList>
            <person name="Burdz T."/>
            <person name="Wiebe D."/>
            <person name="Huynh C."/>
            <person name="Bernard K."/>
        </authorList>
    </citation>
    <scope>NUCLEOTIDE SEQUENCE [LARGE SCALE GENOMIC DNA]</scope>
    <source>
        <strain evidence="9 10">NML 120489</strain>
    </source>
</reference>
<keyword evidence="5 7" id="KW-0326">Glycosidase</keyword>
<feature type="domain" description="Glycoside hydrolase family 5" evidence="8">
    <location>
        <begin position="35"/>
        <end position="329"/>
    </location>
</feature>
<dbReference type="Proteomes" id="UP000095003">
    <property type="component" value="Unassembled WGS sequence"/>
</dbReference>
<dbReference type="Gene3D" id="3.20.20.80">
    <property type="entry name" value="Glycosidases"/>
    <property type="match status" value="1"/>
</dbReference>
<dbReference type="InterPro" id="IPR001547">
    <property type="entry name" value="Glyco_hydro_5"/>
</dbReference>
<keyword evidence="2 7" id="KW-0378">Hydrolase</keyword>
<gene>
    <name evidence="9" type="ORF">BEH84_01937</name>
</gene>
<evidence type="ECO:0000256" key="5">
    <source>
        <dbReference type="ARBA" id="ARBA00023295"/>
    </source>
</evidence>
<proteinExistence type="inferred from homology"/>
<evidence type="ECO:0000313" key="10">
    <source>
        <dbReference type="Proteomes" id="UP000095003"/>
    </source>
</evidence>
<keyword evidence="3" id="KW-0136">Cellulose degradation</keyword>
<evidence type="ECO:0000256" key="7">
    <source>
        <dbReference type="RuleBase" id="RU361153"/>
    </source>
</evidence>
<evidence type="ECO:0000313" key="9">
    <source>
        <dbReference type="EMBL" id="ODM11328.1"/>
    </source>
</evidence>
<evidence type="ECO:0000256" key="1">
    <source>
        <dbReference type="ARBA" id="ARBA00005641"/>
    </source>
</evidence>
<dbReference type="GO" id="GO:0009986">
    <property type="term" value="C:cell surface"/>
    <property type="evidence" value="ECO:0007669"/>
    <property type="project" value="TreeGrafter"/>
</dbReference>
<dbReference type="GO" id="GO:0005576">
    <property type="term" value="C:extracellular region"/>
    <property type="evidence" value="ECO:0007669"/>
    <property type="project" value="TreeGrafter"/>
</dbReference>
<keyword evidence="4" id="KW-0119">Carbohydrate metabolism</keyword>
<dbReference type="InterPro" id="IPR050386">
    <property type="entry name" value="Glycosyl_hydrolase_5"/>
</dbReference>
<dbReference type="AlphaFoldDB" id="A0A1E3ARH5"/>
<dbReference type="EC" id="3.2.1.4" evidence="9"/>